<sequence>MRNGCGTILKSGFINYRVMNVEIITIGDELLIGQVIDTNSAWIGQALGNEGFRVVWRTTVGDNEQDMLDAFDAAMNRAQIVLVTGGIGPTKDDITKQTLCKYFHTRLRFSQEVYENIETIFSRGGRVMNELTRNQALVPEDCTVIQNTAGTAPVTWFERNGKILVSMPGVPYEMKWIMSNEIIPRLKKKFLQDVYIKHHTCWVKGHTESLLAIKLTEFEEALPEYIKLAYLPQPGIIRLRLSAYCDTESEALRIITEQALKLREILGENIIVEEDKPVHEMIGELLLKMNLTLGTAESCTGGRIAAQLTSIPGSSAYFVGSIVCYANRVKEQLLGVSPLDLSEKGAVSKEVVEQMAKGTLLTLGCDCSVATSGIAGPSGGTPEKPVGTVWIAAACRDKVRSELFHFGTNREQNMLRASNMALLMLLDMLQS</sequence>
<dbReference type="InterPro" id="IPR001453">
    <property type="entry name" value="MoaB/Mog_dom"/>
</dbReference>
<keyword evidence="2" id="KW-0378">Hydrolase</keyword>
<feature type="domain" description="MoaB/Mog" evidence="1">
    <location>
        <begin position="22"/>
        <end position="189"/>
    </location>
</feature>
<dbReference type="SMART" id="SM00852">
    <property type="entry name" value="MoCF_biosynth"/>
    <property type="match status" value="1"/>
</dbReference>
<dbReference type="InterPro" id="IPR036653">
    <property type="entry name" value="CinA-like_C"/>
</dbReference>
<dbReference type="Pfam" id="PF18146">
    <property type="entry name" value="CinA_KH"/>
    <property type="match status" value="1"/>
</dbReference>
<dbReference type="InterPro" id="IPR036425">
    <property type="entry name" value="MoaB/Mog-like_dom_sf"/>
</dbReference>
<protein>
    <submittedName>
        <fullName evidence="2">Nicotinamide-nucleotide amidohydrolase PncC</fullName>
        <ecNumber evidence="2">3.5.1.42</ecNumber>
    </submittedName>
</protein>
<dbReference type="InterPro" id="IPR050101">
    <property type="entry name" value="CinA"/>
</dbReference>
<dbReference type="SUPFAM" id="SSF142433">
    <property type="entry name" value="CinA-like"/>
    <property type="match status" value="1"/>
</dbReference>
<dbReference type="NCBIfam" id="NF001813">
    <property type="entry name" value="PRK00549.1"/>
    <property type="match status" value="1"/>
</dbReference>
<dbReference type="CDD" id="cd00885">
    <property type="entry name" value="cinA"/>
    <property type="match status" value="1"/>
</dbReference>
<dbReference type="NCBIfam" id="TIGR00177">
    <property type="entry name" value="molyb_syn"/>
    <property type="match status" value="1"/>
</dbReference>
<dbReference type="PANTHER" id="PTHR13939">
    <property type="entry name" value="NICOTINAMIDE-NUCLEOTIDE AMIDOHYDROLASE PNCC"/>
    <property type="match status" value="1"/>
</dbReference>
<proteinExistence type="inferred from homology"/>
<dbReference type="PIRSF" id="PIRSF006728">
    <property type="entry name" value="CinA"/>
    <property type="match status" value="1"/>
</dbReference>
<dbReference type="InterPro" id="IPR008136">
    <property type="entry name" value="CinA_C"/>
</dbReference>
<reference evidence="2" key="1">
    <citation type="submission" date="2019-08" db="EMBL/GenBank/DDBJ databases">
        <authorList>
            <person name="Kucharzyk K."/>
            <person name="Murdoch R.W."/>
            <person name="Higgins S."/>
            <person name="Loffler F."/>
        </authorList>
    </citation>
    <scope>NUCLEOTIDE SEQUENCE</scope>
</reference>
<dbReference type="Pfam" id="PF00994">
    <property type="entry name" value="MoCF_biosynth"/>
    <property type="match status" value="1"/>
</dbReference>
<accession>A0A644V231</accession>
<dbReference type="InterPro" id="IPR008135">
    <property type="entry name" value="Competence-induced_CinA"/>
</dbReference>
<dbReference type="GO" id="GO:0019159">
    <property type="term" value="F:nicotinamide-nucleotide amidase activity"/>
    <property type="evidence" value="ECO:0007669"/>
    <property type="project" value="UniProtKB-EC"/>
</dbReference>
<evidence type="ECO:0000313" key="2">
    <source>
        <dbReference type="EMBL" id="MPL85287.1"/>
    </source>
</evidence>
<organism evidence="2">
    <name type="scientific">bioreactor metagenome</name>
    <dbReference type="NCBI Taxonomy" id="1076179"/>
    <lineage>
        <taxon>unclassified sequences</taxon>
        <taxon>metagenomes</taxon>
        <taxon>ecological metagenomes</taxon>
    </lineage>
</organism>
<name>A0A644V231_9ZZZZ</name>
<dbReference type="NCBIfam" id="TIGR00200">
    <property type="entry name" value="cinA_nterm"/>
    <property type="match status" value="1"/>
</dbReference>
<dbReference type="NCBIfam" id="TIGR00199">
    <property type="entry name" value="PncC_domain"/>
    <property type="match status" value="1"/>
</dbReference>
<dbReference type="Pfam" id="PF02464">
    <property type="entry name" value="CinA"/>
    <property type="match status" value="1"/>
</dbReference>
<dbReference type="SUPFAM" id="SSF53218">
    <property type="entry name" value="Molybdenum cofactor biosynthesis proteins"/>
    <property type="match status" value="1"/>
</dbReference>
<dbReference type="Gene3D" id="3.40.980.10">
    <property type="entry name" value="MoaB/Mog-like domain"/>
    <property type="match status" value="1"/>
</dbReference>
<dbReference type="HAMAP" id="MF_00226_B">
    <property type="entry name" value="CinA_B"/>
    <property type="match status" value="1"/>
</dbReference>
<dbReference type="EC" id="3.5.1.42" evidence="2"/>
<dbReference type="AlphaFoldDB" id="A0A644V231"/>
<gene>
    <name evidence="2" type="primary">pncC_6</name>
    <name evidence="2" type="ORF">SDC9_31255</name>
</gene>
<dbReference type="PANTHER" id="PTHR13939:SF0">
    <property type="entry name" value="NMN AMIDOHYDROLASE-LIKE PROTEIN YFAY"/>
    <property type="match status" value="1"/>
</dbReference>
<dbReference type="Gene3D" id="3.90.950.20">
    <property type="entry name" value="CinA-like"/>
    <property type="match status" value="1"/>
</dbReference>
<dbReference type="EMBL" id="VSSQ01000203">
    <property type="protein sequence ID" value="MPL85287.1"/>
    <property type="molecule type" value="Genomic_DNA"/>
</dbReference>
<dbReference type="InterPro" id="IPR041424">
    <property type="entry name" value="CinA_KH"/>
</dbReference>
<comment type="caution">
    <text evidence="2">The sequence shown here is derived from an EMBL/GenBank/DDBJ whole genome shotgun (WGS) entry which is preliminary data.</text>
</comment>
<evidence type="ECO:0000259" key="1">
    <source>
        <dbReference type="SMART" id="SM00852"/>
    </source>
</evidence>